<evidence type="ECO:0000313" key="2">
    <source>
        <dbReference type="Proteomes" id="UP000243688"/>
    </source>
</evidence>
<sequence length="240" mass="26550">MGRIGAIRGAGGLLAVLVAVAATATAWIGHGREERSTGDVERTDSIHLRILAHSDSEEDQLLKARVGAEVGRALREWLGGRRPADAEDVRAALLPRLDELSRRVDGVLKHFGAPYSAEVEWGVFPMPEKWDGSAHYPAGRYEMLRIVLGAGQGHNFWCVLFPSLCFQESENCSEARSEDKNAKKPKVSWWVVERVKKAFRGAEDGRDARGRSSEKLSSAWFESVAKAARFFRSEYNGIGK</sequence>
<reference evidence="1 2" key="1">
    <citation type="submission" date="2016-12" db="EMBL/GenBank/DDBJ databases">
        <title>Candidatus Reconcilibacillus cellulovorans genome.</title>
        <authorList>
            <person name="Kolinko S."/>
            <person name="Wu Y.-W."/>
            <person name="Tachea F."/>
            <person name="Denzel E."/>
            <person name="Hiras J."/>
            <person name="Baecker N."/>
            <person name="Chan L.J."/>
            <person name="Eichorst S.A."/>
            <person name="Frey D."/>
            <person name="Adams P.D."/>
            <person name="Pray T."/>
            <person name="Tanjore D."/>
            <person name="Petzold C.J."/>
            <person name="Gladden J.M."/>
            <person name="Simmons B.A."/>
            <person name="Singer S.W."/>
        </authorList>
    </citation>
    <scope>NUCLEOTIDE SEQUENCE [LARGE SCALE GENOMIC DNA]</scope>
    <source>
        <strain evidence="1">JTherm</strain>
    </source>
</reference>
<organism evidence="1 2">
    <name type="scientific">Candidatus Reconcilbacillus cellulovorans</name>
    <dbReference type="NCBI Taxonomy" id="1906605"/>
    <lineage>
        <taxon>Bacteria</taxon>
        <taxon>Bacillati</taxon>
        <taxon>Bacillota</taxon>
        <taxon>Bacilli</taxon>
        <taxon>Bacillales</taxon>
        <taxon>Paenibacillaceae</taxon>
        <taxon>Candidatus Reconcilbacillus</taxon>
    </lineage>
</organism>
<evidence type="ECO:0000313" key="1">
    <source>
        <dbReference type="EMBL" id="PDO10397.1"/>
    </source>
</evidence>
<dbReference type="AlphaFoldDB" id="A0A2A6E0X0"/>
<evidence type="ECO:0008006" key="3">
    <source>
        <dbReference type="Google" id="ProtNLM"/>
    </source>
</evidence>
<proteinExistence type="predicted"/>
<gene>
    <name evidence="1" type="ORF">BLM47_07675</name>
</gene>
<dbReference type="Proteomes" id="UP000243688">
    <property type="component" value="Unassembled WGS sequence"/>
</dbReference>
<accession>A0A2A6E0X0</accession>
<name>A0A2A6E0X0_9BACL</name>
<dbReference type="InterPro" id="IPR014202">
    <property type="entry name" value="Spore_II_R"/>
</dbReference>
<dbReference type="EMBL" id="MOXJ01000015">
    <property type="protein sequence ID" value="PDO10397.1"/>
    <property type="molecule type" value="Genomic_DNA"/>
</dbReference>
<dbReference type="Pfam" id="PF09551">
    <property type="entry name" value="Spore_II_R"/>
    <property type="match status" value="1"/>
</dbReference>
<protein>
    <recommendedName>
        <fullName evidence="3">Stage II sporulation protein R</fullName>
    </recommendedName>
</protein>
<comment type="caution">
    <text evidence="1">The sequence shown here is derived from an EMBL/GenBank/DDBJ whole genome shotgun (WGS) entry which is preliminary data.</text>
</comment>